<evidence type="ECO:0000256" key="2">
    <source>
        <dbReference type="SAM" id="SignalP"/>
    </source>
</evidence>
<evidence type="ECO:0000256" key="1">
    <source>
        <dbReference type="SAM" id="MobiDB-lite"/>
    </source>
</evidence>
<protein>
    <recommendedName>
        <fullName evidence="5">DUF4148 domain-containing protein</fullName>
    </recommendedName>
</protein>
<reference evidence="3 4" key="1">
    <citation type="submission" date="2020-04" db="EMBL/GenBank/DDBJ databases">
        <authorList>
            <person name="De Canck E."/>
        </authorList>
    </citation>
    <scope>NUCLEOTIDE SEQUENCE [LARGE SCALE GENOMIC DNA]</scope>
    <source>
        <strain evidence="3 4">LMG 28614</strain>
    </source>
</reference>
<keyword evidence="2" id="KW-0732">Signal</keyword>
<dbReference type="RefSeq" id="WP_175148554.1">
    <property type="nucleotide sequence ID" value="NZ_CADIKK010000004.1"/>
</dbReference>
<keyword evidence="4" id="KW-1185">Reference proteome</keyword>
<dbReference type="EMBL" id="CADIKK010000004">
    <property type="protein sequence ID" value="CAB3780914.1"/>
    <property type="molecule type" value="Genomic_DNA"/>
</dbReference>
<dbReference type="AlphaFoldDB" id="A0A6S7AXF3"/>
<feature type="chain" id="PRO_5028812448" description="DUF4148 domain-containing protein" evidence="2">
    <location>
        <begin position="26"/>
        <end position="158"/>
    </location>
</feature>
<organism evidence="3 4">
    <name type="scientific">Paraburkholderia ultramafica</name>
    <dbReference type="NCBI Taxonomy" id="1544867"/>
    <lineage>
        <taxon>Bacteria</taxon>
        <taxon>Pseudomonadati</taxon>
        <taxon>Pseudomonadota</taxon>
        <taxon>Betaproteobacteria</taxon>
        <taxon>Burkholderiales</taxon>
        <taxon>Burkholderiaceae</taxon>
        <taxon>Paraburkholderia</taxon>
    </lineage>
</organism>
<dbReference type="Proteomes" id="UP000494365">
    <property type="component" value="Unassembled WGS sequence"/>
</dbReference>
<name>A0A6S7AXF3_9BURK</name>
<feature type="compositionally biased region" description="Low complexity" evidence="1">
    <location>
        <begin position="96"/>
        <end position="114"/>
    </location>
</feature>
<accession>A0A6S7AXF3</accession>
<evidence type="ECO:0000313" key="3">
    <source>
        <dbReference type="EMBL" id="CAB3780914.1"/>
    </source>
</evidence>
<evidence type="ECO:0008006" key="5">
    <source>
        <dbReference type="Google" id="ProtNLM"/>
    </source>
</evidence>
<proteinExistence type="predicted"/>
<sequence>MTTSIRHAATWMLAGAATCAISAFAQNNAAPAAATVNGYGAAAPAPVDRAAKNRNNEQLLLGAPREYGDGGMQDNTDDAQRAALLDQQRMTVTGGQPAPAGKAQRKAPAAANGQVRVAGQPGPGRQNAGDGLLPAGAAKNTYADPYGTSKRSVYRSPW</sequence>
<gene>
    <name evidence="3" type="ORF">LMG28614_01115</name>
</gene>
<evidence type="ECO:0000313" key="4">
    <source>
        <dbReference type="Proteomes" id="UP000494365"/>
    </source>
</evidence>
<feature type="signal peptide" evidence="2">
    <location>
        <begin position="1"/>
        <end position="25"/>
    </location>
</feature>
<feature type="region of interest" description="Disordered" evidence="1">
    <location>
        <begin position="91"/>
        <end position="158"/>
    </location>
</feature>